<protein>
    <recommendedName>
        <fullName evidence="3">Right handed beta helix domain-containing protein</fullName>
    </recommendedName>
</protein>
<organism evidence="1 2">
    <name type="scientific">Emiliania huxleyi (strain CCMP1516)</name>
    <dbReference type="NCBI Taxonomy" id="280463"/>
    <lineage>
        <taxon>Eukaryota</taxon>
        <taxon>Haptista</taxon>
        <taxon>Haptophyta</taxon>
        <taxon>Prymnesiophyceae</taxon>
        <taxon>Isochrysidales</taxon>
        <taxon>Noelaerhabdaceae</taxon>
        <taxon>Emiliania</taxon>
    </lineage>
</organism>
<name>A0A0D3L0F5_EMIH1</name>
<dbReference type="PaxDb" id="2903-EOD41490"/>
<dbReference type="EnsemblProtists" id="EOD41490">
    <property type="protein sequence ID" value="EOD41490"/>
    <property type="gene ID" value="EMIHUDRAFT_193789"/>
</dbReference>
<proteinExistence type="predicted"/>
<reference evidence="2" key="1">
    <citation type="journal article" date="2013" name="Nature">
        <title>Pan genome of the phytoplankton Emiliania underpins its global distribution.</title>
        <authorList>
            <person name="Read B.A."/>
            <person name="Kegel J."/>
            <person name="Klute M.J."/>
            <person name="Kuo A."/>
            <person name="Lefebvre S.C."/>
            <person name="Maumus F."/>
            <person name="Mayer C."/>
            <person name="Miller J."/>
            <person name="Monier A."/>
            <person name="Salamov A."/>
            <person name="Young J."/>
            <person name="Aguilar M."/>
            <person name="Claverie J.M."/>
            <person name="Frickenhaus S."/>
            <person name="Gonzalez K."/>
            <person name="Herman E.K."/>
            <person name="Lin Y.C."/>
            <person name="Napier J."/>
            <person name="Ogata H."/>
            <person name="Sarno A.F."/>
            <person name="Shmutz J."/>
            <person name="Schroeder D."/>
            <person name="de Vargas C."/>
            <person name="Verret F."/>
            <person name="von Dassow P."/>
            <person name="Valentin K."/>
            <person name="Van de Peer Y."/>
            <person name="Wheeler G."/>
            <person name="Dacks J.B."/>
            <person name="Delwiche C.F."/>
            <person name="Dyhrman S.T."/>
            <person name="Glockner G."/>
            <person name="John U."/>
            <person name="Richards T."/>
            <person name="Worden A.Z."/>
            <person name="Zhang X."/>
            <person name="Grigoriev I.V."/>
            <person name="Allen A.E."/>
            <person name="Bidle K."/>
            <person name="Borodovsky M."/>
            <person name="Bowler C."/>
            <person name="Brownlee C."/>
            <person name="Cock J.M."/>
            <person name="Elias M."/>
            <person name="Gladyshev V.N."/>
            <person name="Groth M."/>
            <person name="Guda C."/>
            <person name="Hadaegh A."/>
            <person name="Iglesias-Rodriguez M.D."/>
            <person name="Jenkins J."/>
            <person name="Jones B.M."/>
            <person name="Lawson T."/>
            <person name="Leese F."/>
            <person name="Lindquist E."/>
            <person name="Lobanov A."/>
            <person name="Lomsadze A."/>
            <person name="Malik S.B."/>
            <person name="Marsh M.E."/>
            <person name="Mackinder L."/>
            <person name="Mock T."/>
            <person name="Mueller-Roeber B."/>
            <person name="Pagarete A."/>
            <person name="Parker M."/>
            <person name="Probert I."/>
            <person name="Quesneville H."/>
            <person name="Raines C."/>
            <person name="Rensing S.A."/>
            <person name="Riano-Pachon D.M."/>
            <person name="Richier S."/>
            <person name="Rokitta S."/>
            <person name="Shiraiwa Y."/>
            <person name="Soanes D.M."/>
            <person name="van der Giezen M."/>
            <person name="Wahlund T.M."/>
            <person name="Williams B."/>
            <person name="Wilson W."/>
            <person name="Wolfe G."/>
            <person name="Wurch L.L."/>
        </authorList>
    </citation>
    <scope>NUCLEOTIDE SEQUENCE</scope>
</reference>
<sequence>MDAEHGRQHNCVYGYSFVPRTEVQYEPVGVSYCDVCLLSVLHPSASGERGKCAPGCVRNNVAEKKRMMDQKLAEARERQRQRVTAETPATEADQVTCDGIRPLLIQNKVEDVAEKIGSGITATDVTAIVAEPCLQARRSMAKPGGFITCHKAGCKKIMCATVRAAKRHGTAADSPLLCWVKGKNGDINDEAKNNIEWCYADPLSCNTETAASPYIPGLVYSYKACGFSNEFESAFFSPMREQSFGGAFFQRNSYSFTSLEQCTIKNSRAEKGGGFFLGDGASTVTKSTIVGNTATKGSNLYADNGVFSYVLPAPECE</sequence>
<reference evidence="1" key="2">
    <citation type="submission" date="2024-10" db="UniProtKB">
        <authorList>
            <consortium name="EnsemblProtists"/>
        </authorList>
    </citation>
    <scope>IDENTIFICATION</scope>
</reference>
<evidence type="ECO:0000313" key="1">
    <source>
        <dbReference type="EnsemblProtists" id="EOD41490"/>
    </source>
</evidence>
<dbReference type="KEGG" id="ehx:EMIHUDRAFT_193789"/>
<keyword evidence="2" id="KW-1185">Reference proteome</keyword>
<dbReference type="GeneID" id="17286760"/>
<evidence type="ECO:0000313" key="2">
    <source>
        <dbReference type="Proteomes" id="UP000013827"/>
    </source>
</evidence>
<dbReference type="RefSeq" id="XP_005793919.1">
    <property type="nucleotide sequence ID" value="XM_005793862.1"/>
</dbReference>
<dbReference type="HOGENOM" id="CLU_878325_0_0_1"/>
<accession>A0A0D3L0F5</accession>
<evidence type="ECO:0008006" key="3">
    <source>
        <dbReference type="Google" id="ProtNLM"/>
    </source>
</evidence>
<dbReference type="AlphaFoldDB" id="A0A0D3L0F5"/>
<dbReference type="Proteomes" id="UP000013827">
    <property type="component" value="Unassembled WGS sequence"/>
</dbReference>